<dbReference type="Pfam" id="PF09374">
    <property type="entry name" value="PG_binding_3"/>
    <property type="match status" value="1"/>
</dbReference>
<evidence type="ECO:0000259" key="2">
    <source>
        <dbReference type="Pfam" id="PF09374"/>
    </source>
</evidence>
<organism evidence="3 4">
    <name type="scientific">Rhizorhapis suberifaciens</name>
    <name type="common">corky root of lettuce</name>
    <dbReference type="NCBI Taxonomy" id="13656"/>
    <lineage>
        <taxon>Bacteria</taxon>
        <taxon>Pseudomonadati</taxon>
        <taxon>Pseudomonadota</taxon>
        <taxon>Alphaproteobacteria</taxon>
        <taxon>Sphingomonadales</taxon>
        <taxon>Sphingomonadaceae</taxon>
        <taxon>Rhizorhapis</taxon>
    </lineage>
</organism>
<keyword evidence="4" id="KW-1185">Reference proteome</keyword>
<dbReference type="InterPro" id="IPR023346">
    <property type="entry name" value="Lysozyme-like_dom_sf"/>
</dbReference>
<dbReference type="SUPFAM" id="SSF53955">
    <property type="entry name" value="Lysozyme-like"/>
    <property type="match status" value="1"/>
</dbReference>
<dbReference type="RefSeq" id="WP_184473808.1">
    <property type="nucleotide sequence ID" value="NZ_JACHOV010000001.1"/>
</dbReference>
<dbReference type="CDD" id="cd13926">
    <property type="entry name" value="N-acetylmuramidase_GH108"/>
    <property type="match status" value="1"/>
</dbReference>
<protein>
    <submittedName>
        <fullName evidence="3">Lysozyme family protein</fullName>
    </submittedName>
</protein>
<dbReference type="InterPro" id="IPR018537">
    <property type="entry name" value="Peptidoglycan-bd_3"/>
</dbReference>
<dbReference type="InterPro" id="IPR008565">
    <property type="entry name" value="TtsA-like_GH18_dom"/>
</dbReference>
<dbReference type="AlphaFoldDB" id="A0A840HQW5"/>
<evidence type="ECO:0000259" key="1">
    <source>
        <dbReference type="Pfam" id="PF05838"/>
    </source>
</evidence>
<sequence>MDIERLIDAVIAREGGYCDHPADKGGPTRWGITQAVAQARGFEGDMRVLPRADAVRIYRQIYWDEPGFAAVGGHSPKLATELFDTGVNMGPAIAIGFLQRALNALNRQQRDYPDLTVDRKIGPATLKALRAFLAGRGDKGEIILLKAMEALQGERYLTLAEQRPANEAFLYGWMANRIG</sequence>
<name>A0A840HQW5_9SPHN</name>
<reference evidence="3 4" key="1">
    <citation type="submission" date="2020-08" db="EMBL/GenBank/DDBJ databases">
        <title>Genomic Encyclopedia of Type Strains, Phase IV (KMG-IV): sequencing the most valuable type-strain genomes for metagenomic binning, comparative biology and taxonomic classification.</title>
        <authorList>
            <person name="Goeker M."/>
        </authorList>
    </citation>
    <scope>NUCLEOTIDE SEQUENCE [LARGE SCALE GENOMIC DNA]</scope>
    <source>
        <strain evidence="3 4">DSM 7465</strain>
    </source>
</reference>
<comment type="caution">
    <text evidence="3">The sequence shown here is derived from an EMBL/GenBank/DDBJ whole genome shotgun (WGS) entry which is preliminary data.</text>
</comment>
<dbReference type="Pfam" id="PF05838">
    <property type="entry name" value="Glyco_hydro_108"/>
    <property type="match status" value="1"/>
</dbReference>
<evidence type="ECO:0000313" key="3">
    <source>
        <dbReference type="EMBL" id="MBB4639956.1"/>
    </source>
</evidence>
<feature type="domain" description="TtsA-like Glycoside hydrolase family 108" evidence="1">
    <location>
        <begin position="8"/>
        <end position="90"/>
    </location>
</feature>
<dbReference type="Gene3D" id="1.20.141.10">
    <property type="entry name" value="Chitosanase, subunit A, domain 1"/>
    <property type="match status" value="1"/>
</dbReference>
<dbReference type="Proteomes" id="UP000575068">
    <property type="component" value="Unassembled WGS sequence"/>
</dbReference>
<dbReference type="EMBL" id="JACHOV010000001">
    <property type="protein sequence ID" value="MBB4639956.1"/>
    <property type="molecule type" value="Genomic_DNA"/>
</dbReference>
<gene>
    <name evidence="3" type="ORF">HNQ99_000236</name>
</gene>
<evidence type="ECO:0000313" key="4">
    <source>
        <dbReference type="Proteomes" id="UP000575068"/>
    </source>
</evidence>
<proteinExistence type="predicted"/>
<accession>A0A840HQW5</accession>
<feature type="domain" description="Peptidoglycan binding" evidence="2">
    <location>
        <begin position="94"/>
        <end position="177"/>
    </location>
</feature>